<dbReference type="GO" id="GO:0047372">
    <property type="term" value="F:monoacylglycerol lipase activity"/>
    <property type="evidence" value="ECO:0007669"/>
    <property type="project" value="TreeGrafter"/>
</dbReference>
<dbReference type="InterPro" id="IPR050266">
    <property type="entry name" value="AB_hydrolase_sf"/>
</dbReference>
<comment type="caution">
    <text evidence="2">The sequence shown here is derived from an EMBL/GenBank/DDBJ whole genome shotgun (WGS) entry which is preliminary data.</text>
</comment>
<reference evidence="2" key="1">
    <citation type="submission" date="2022-11" db="EMBL/GenBank/DDBJ databases">
        <authorList>
            <person name="Petersen C."/>
        </authorList>
    </citation>
    <scope>NUCLEOTIDE SEQUENCE</scope>
    <source>
        <strain evidence="2">IBT 30069</strain>
    </source>
</reference>
<dbReference type="GO" id="GO:0072330">
    <property type="term" value="P:monocarboxylic acid biosynthetic process"/>
    <property type="evidence" value="ECO:0007669"/>
    <property type="project" value="UniProtKB-ARBA"/>
</dbReference>
<dbReference type="InterPro" id="IPR029058">
    <property type="entry name" value="AB_hydrolase_fold"/>
</dbReference>
<proteinExistence type="predicted"/>
<dbReference type="InterPro" id="IPR000639">
    <property type="entry name" value="Epox_hydrolase-like"/>
</dbReference>
<accession>A0A9W9EG86</accession>
<dbReference type="PANTHER" id="PTHR43798:SF33">
    <property type="entry name" value="HYDROLASE, PUTATIVE (AFU_ORTHOLOGUE AFUA_2G14860)-RELATED"/>
    <property type="match status" value="1"/>
</dbReference>
<protein>
    <recommendedName>
        <fullName evidence="1">AB hydrolase-1 domain-containing protein</fullName>
    </recommendedName>
</protein>
<dbReference type="AlphaFoldDB" id="A0A9W9EG86"/>
<dbReference type="PRINTS" id="PR00412">
    <property type="entry name" value="EPOXHYDRLASE"/>
</dbReference>
<keyword evidence="3" id="KW-1185">Reference proteome</keyword>
<dbReference type="GO" id="GO:0017000">
    <property type="term" value="P:antibiotic biosynthetic process"/>
    <property type="evidence" value="ECO:0007669"/>
    <property type="project" value="UniProtKB-ARBA"/>
</dbReference>
<organism evidence="2 3">
    <name type="scientific">Penicillium angulare</name>
    <dbReference type="NCBI Taxonomy" id="116970"/>
    <lineage>
        <taxon>Eukaryota</taxon>
        <taxon>Fungi</taxon>
        <taxon>Dikarya</taxon>
        <taxon>Ascomycota</taxon>
        <taxon>Pezizomycotina</taxon>
        <taxon>Eurotiomycetes</taxon>
        <taxon>Eurotiomycetidae</taxon>
        <taxon>Eurotiales</taxon>
        <taxon>Aspergillaceae</taxon>
        <taxon>Penicillium</taxon>
    </lineage>
</organism>
<evidence type="ECO:0000313" key="2">
    <source>
        <dbReference type="EMBL" id="KAJ5081170.1"/>
    </source>
</evidence>
<dbReference type="Gene3D" id="3.40.50.1820">
    <property type="entry name" value="alpha/beta hydrolase"/>
    <property type="match status" value="1"/>
</dbReference>
<gene>
    <name evidence="2" type="ORF">N7456_013408</name>
</gene>
<dbReference type="SUPFAM" id="SSF53474">
    <property type="entry name" value="alpha/beta-Hydrolases"/>
    <property type="match status" value="1"/>
</dbReference>
<dbReference type="OrthoDB" id="284184at2759"/>
<name>A0A9W9EG86_9EURO</name>
<dbReference type="PANTHER" id="PTHR43798">
    <property type="entry name" value="MONOACYLGLYCEROL LIPASE"/>
    <property type="match status" value="1"/>
</dbReference>
<dbReference type="InterPro" id="IPR000073">
    <property type="entry name" value="AB_hydrolase_1"/>
</dbReference>
<evidence type="ECO:0000259" key="1">
    <source>
        <dbReference type="Pfam" id="PF00561"/>
    </source>
</evidence>
<dbReference type="Proteomes" id="UP001149165">
    <property type="component" value="Unassembled WGS sequence"/>
</dbReference>
<feature type="domain" description="AB hydrolase-1" evidence="1">
    <location>
        <begin position="34"/>
        <end position="153"/>
    </location>
</feature>
<reference evidence="2" key="2">
    <citation type="journal article" date="2023" name="IMA Fungus">
        <title>Comparative genomic study of the Penicillium genus elucidates a diverse pangenome and 15 lateral gene transfer events.</title>
        <authorList>
            <person name="Petersen C."/>
            <person name="Sorensen T."/>
            <person name="Nielsen M.R."/>
            <person name="Sondergaard T.E."/>
            <person name="Sorensen J.L."/>
            <person name="Fitzpatrick D.A."/>
            <person name="Frisvad J.C."/>
            <person name="Nielsen K.L."/>
        </authorList>
    </citation>
    <scope>NUCLEOTIDE SEQUENCE</scope>
    <source>
        <strain evidence="2">IBT 30069</strain>
    </source>
</reference>
<sequence length="329" mass="36810">MAHIAFPRNAKSLNLSSGHTYAYVYIPAQPNKATILFLHGFPSSSYDWRHQISFFANEGYGVLAPDLLGYGGTSKPASTAEYKAKKMVAEIEGILDHEKLQRVHAVSHDIGSTLLSRLANYLTQRLLSCTFLGVPYSRPGSHFDLDAVNAMTKNLLGKEKFGYLRLFVEDYAGNLLDEHSDSFFTLFYPAEANLWDDHMGPTGSMEAWLREDRQAPLASYITSEEKAMHQRILGGNHGTALKWYHPLVYNMNEQDEIDSALANQVARPVLMVFPFSTADQYSASESKSIEFANGLTIKGVSTRGHWLQLEAKDQVNAILKEFFEQEAST</sequence>
<dbReference type="Pfam" id="PF00561">
    <property type="entry name" value="Abhydrolase_1"/>
    <property type="match status" value="1"/>
</dbReference>
<dbReference type="GO" id="GO:0016020">
    <property type="term" value="C:membrane"/>
    <property type="evidence" value="ECO:0007669"/>
    <property type="project" value="TreeGrafter"/>
</dbReference>
<evidence type="ECO:0000313" key="3">
    <source>
        <dbReference type="Proteomes" id="UP001149165"/>
    </source>
</evidence>
<dbReference type="GO" id="GO:0046464">
    <property type="term" value="P:acylglycerol catabolic process"/>
    <property type="evidence" value="ECO:0007669"/>
    <property type="project" value="TreeGrafter"/>
</dbReference>
<dbReference type="EMBL" id="JAPQKH010000011">
    <property type="protein sequence ID" value="KAJ5081170.1"/>
    <property type="molecule type" value="Genomic_DNA"/>
</dbReference>